<proteinExistence type="predicted"/>
<sequence length="578" mass="65338">ISCPSCGEKLGEYLASGKRCPDGEPHPCNRLMIPWIHIQRSKVNACPNVAFHQTITPQTPSSDPRLRIPQPLLSGVKLPVKLLNISEPTRPINTARVDRLKEVFVKNPGAIDMNIIVTVPPHFRGEINDIVRNQEWDLLVAFGVTLDVYDGNHRVSAAKKLGFPTEACSTIYSSMSTFEKFALHISLNNLFNGRLPYGLIDEYLTVVSGYGSHKKATLQNAYAYNLHGYPKTAFTYIETHFSLHRIKDLLRPLFLALERNICNNAVVFWDMMSDRQAYNKTFGLFICDNVHCLALTFGDINTQRTKYKSPEVIARGAELLKLWRETVEKYPKLMHEEFTKVIKDRPDAETIWSWLEKGAPMESHGEPDWTGCQKPTAKRIKLPSSSNPELPRSAGNTTENKRKEKADHGIIWTAQLMMSSACRTSSCTSPFASLSVSRAPFQREETRADHFQHITMDAVPLLFVECILQLLMLSGDEVADQYSDISLSIDSEETKAFIRLGHLYAKEGSPHLLKLLAEGVQRRQLATLWVSGSWGKWGEEVRSLLLQQSTQPVPKEIKWFERADIDACVKFTTAFMES</sequence>
<feature type="compositionally biased region" description="Polar residues" evidence="1">
    <location>
        <begin position="383"/>
        <end position="398"/>
    </location>
</feature>
<dbReference type="AlphaFoldDB" id="A0A1I7Y4V8"/>
<feature type="region of interest" description="Disordered" evidence="1">
    <location>
        <begin position="379"/>
        <end position="405"/>
    </location>
</feature>
<name>A0A1I7Y4V8_9BILA</name>
<evidence type="ECO:0000256" key="1">
    <source>
        <dbReference type="SAM" id="MobiDB-lite"/>
    </source>
</evidence>
<accession>A0A1I7Y4V8</accession>
<evidence type="ECO:0000313" key="2">
    <source>
        <dbReference type="Proteomes" id="UP000095287"/>
    </source>
</evidence>
<evidence type="ECO:0000313" key="3">
    <source>
        <dbReference type="WBParaSite" id="L893_g12639.t1"/>
    </source>
</evidence>
<dbReference type="Proteomes" id="UP000095287">
    <property type="component" value="Unplaced"/>
</dbReference>
<dbReference type="WBParaSite" id="L893_g12639.t1">
    <property type="protein sequence ID" value="L893_g12639.t1"/>
    <property type="gene ID" value="L893_g12639"/>
</dbReference>
<reference evidence="3" key="1">
    <citation type="submission" date="2016-11" db="UniProtKB">
        <authorList>
            <consortium name="WormBaseParasite"/>
        </authorList>
    </citation>
    <scope>IDENTIFICATION</scope>
</reference>
<keyword evidence="2" id="KW-1185">Reference proteome</keyword>
<organism evidence="2 3">
    <name type="scientific">Steinernema glaseri</name>
    <dbReference type="NCBI Taxonomy" id="37863"/>
    <lineage>
        <taxon>Eukaryota</taxon>
        <taxon>Metazoa</taxon>
        <taxon>Ecdysozoa</taxon>
        <taxon>Nematoda</taxon>
        <taxon>Chromadorea</taxon>
        <taxon>Rhabditida</taxon>
        <taxon>Tylenchina</taxon>
        <taxon>Panagrolaimomorpha</taxon>
        <taxon>Strongyloidoidea</taxon>
        <taxon>Steinernematidae</taxon>
        <taxon>Steinernema</taxon>
    </lineage>
</organism>
<protein>
    <submittedName>
        <fullName evidence="3">ParB domain-containing protein</fullName>
    </submittedName>
</protein>